<organism evidence="1 2">
    <name type="scientific">Fusarium solani subsp. cucurbitae</name>
    <name type="common">Neocosmosporum cucurbitae</name>
    <dbReference type="NCBI Taxonomy" id="2747967"/>
    <lineage>
        <taxon>Eukaryota</taxon>
        <taxon>Fungi</taxon>
        <taxon>Dikarya</taxon>
        <taxon>Ascomycota</taxon>
        <taxon>Pezizomycotina</taxon>
        <taxon>Sordariomycetes</taxon>
        <taxon>Hypocreomycetidae</taxon>
        <taxon>Hypocreales</taxon>
        <taxon>Nectriaceae</taxon>
        <taxon>Fusarium</taxon>
        <taxon>Fusarium solani species complex</taxon>
    </lineage>
</organism>
<keyword evidence="2" id="KW-1185">Reference proteome</keyword>
<gene>
    <name evidence="1" type="ORF">LCI18_003876</name>
</gene>
<name>A0ACD3YVM2_FUSSC</name>
<sequence length="275" mass="31589">MFGDPPSHVSFPQPDNGTSRNLDLLRDCYNSCNAHHVDCRRSRYSEMPSRLVDMLEMRVIDVSQGSSFDYIALSYVWGTAPFITLTSTTSESLRRRGSLQHHSISVPRTIQDAIEIGKFLGHRFIWIDSLCIKQDDRDDQTKEIRRMHEIYANAALTIVAATGSNAQVPLLDIEADQLSNQYHTIRGKHFCLDRPELKPLVSFTTWFTRGWTLQELNCSSKIFLWTLQFRPKLARASETRTRKSQHFFTARTHRNATSKWQSSSPAGSLRETMMC</sequence>
<proteinExistence type="predicted"/>
<dbReference type="EMBL" id="CP090032">
    <property type="protein sequence ID" value="UPK92941.1"/>
    <property type="molecule type" value="Genomic_DNA"/>
</dbReference>
<dbReference type="Proteomes" id="UP000830768">
    <property type="component" value="Chromosome 3"/>
</dbReference>
<protein>
    <submittedName>
        <fullName evidence="1">Uncharacterized protein</fullName>
    </submittedName>
</protein>
<evidence type="ECO:0000313" key="1">
    <source>
        <dbReference type="EMBL" id="UPK92941.1"/>
    </source>
</evidence>
<accession>A0ACD3YVM2</accession>
<evidence type="ECO:0000313" key="2">
    <source>
        <dbReference type="Proteomes" id="UP000830768"/>
    </source>
</evidence>
<reference evidence="1" key="1">
    <citation type="submission" date="2021-11" db="EMBL/GenBank/DDBJ databases">
        <title>Fusarium solani-melongenae Genome sequencing and assembly.</title>
        <authorList>
            <person name="Xie S."/>
            <person name="Huang L."/>
            <person name="Zhang X."/>
        </authorList>
    </citation>
    <scope>NUCLEOTIDE SEQUENCE</scope>
    <source>
        <strain evidence="1">CRI 24-3</strain>
    </source>
</reference>